<dbReference type="GO" id="GO:0004252">
    <property type="term" value="F:serine-type endopeptidase activity"/>
    <property type="evidence" value="ECO:0007669"/>
    <property type="project" value="InterPro"/>
</dbReference>
<dbReference type="InterPro" id="IPR009003">
    <property type="entry name" value="Peptidase_S1_PA"/>
</dbReference>
<accession>A0A3P8YP82</accession>
<keyword evidence="9" id="KW-1185">Reference proteome</keyword>
<keyword evidence="1" id="KW-0645">Protease</keyword>
<dbReference type="Proteomes" id="UP000265140">
    <property type="component" value="Chromosome 20"/>
</dbReference>
<reference evidence="8" key="2">
    <citation type="submission" date="2020-02" db="EMBL/GenBank/DDBJ databases">
        <title>Esox lucius (northern pike) genome, fEsoLuc1, primary haplotype.</title>
        <authorList>
            <person name="Myers G."/>
            <person name="Karagic N."/>
            <person name="Meyer A."/>
            <person name="Pippel M."/>
            <person name="Reichard M."/>
            <person name="Winkler S."/>
            <person name="Tracey A."/>
            <person name="Sims Y."/>
            <person name="Howe K."/>
            <person name="Rhie A."/>
            <person name="Formenti G."/>
            <person name="Durbin R."/>
            <person name="Fedrigo O."/>
            <person name="Jarvis E.D."/>
        </authorList>
    </citation>
    <scope>NUCLEOTIDE SEQUENCE [LARGE SCALE GENOMIC DNA]</scope>
</reference>
<keyword evidence="5" id="KW-0768">Sushi</keyword>
<evidence type="ECO:0000256" key="1">
    <source>
        <dbReference type="ARBA" id="ARBA00022670"/>
    </source>
</evidence>
<keyword evidence="4" id="KW-1015">Disulfide bond</keyword>
<dbReference type="PANTHER" id="PTHR24252">
    <property type="entry name" value="ACROSIN-RELATED"/>
    <property type="match status" value="1"/>
</dbReference>
<organism evidence="8 9">
    <name type="scientific">Esox lucius</name>
    <name type="common">Northern pike</name>
    <dbReference type="NCBI Taxonomy" id="8010"/>
    <lineage>
        <taxon>Eukaryota</taxon>
        <taxon>Metazoa</taxon>
        <taxon>Chordata</taxon>
        <taxon>Craniata</taxon>
        <taxon>Vertebrata</taxon>
        <taxon>Euteleostomi</taxon>
        <taxon>Actinopterygii</taxon>
        <taxon>Neopterygii</taxon>
        <taxon>Teleostei</taxon>
        <taxon>Protacanthopterygii</taxon>
        <taxon>Esociformes</taxon>
        <taxon>Esocidae</taxon>
        <taxon>Esox</taxon>
    </lineage>
</organism>
<dbReference type="SMART" id="SM00032">
    <property type="entry name" value="CCP"/>
    <property type="match status" value="1"/>
</dbReference>
<dbReference type="GO" id="GO:0006508">
    <property type="term" value="P:proteolysis"/>
    <property type="evidence" value="ECO:0007669"/>
    <property type="project" value="UniProtKB-KW"/>
</dbReference>
<evidence type="ECO:0008006" key="10">
    <source>
        <dbReference type="Google" id="ProtNLM"/>
    </source>
</evidence>
<reference evidence="8" key="3">
    <citation type="submission" date="2025-08" db="UniProtKB">
        <authorList>
            <consortium name="Ensembl"/>
        </authorList>
    </citation>
    <scope>IDENTIFICATION</scope>
</reference>
<dbReference type="SUPFAM" id="SSF50494">
    <property type="entry name" value="Trypsin-like serine proteases"/>
    <property type="match status" value="1"/>
</dbReference>
<dbReference type="PANTHER" id="PTHR24252:SF7">
    <property type="entry name" value="HYALIN"/>
    <property type="match status" value="1"/>
</dbReference>
<dbReference type="InterPro" id="IPR043504">
    <property type="entry name" value="Peptidase_S1_PA_chymotrypsin"/>
</dbReference>
<dbReference type="PROSITE" id="PS00135">
    <property type="entry name" value="TRYPSIN_SER"/>
    <property type="match status" value="1"/>
</dbReference>
<dbReference type="PROSITE" id="PS50923">
    <property type="entry name" value="SUSHI"/>
    <property type="match status" value="1"/>
</dbReference>
<dbReference type="PROSITE" id="PS50240">
    <property type="entry name" value="TRYPSIN_DOM"/>
    <property type="match status" value="1"/>
</dbReference>
<reference evidence="9" key="1">
    <citation type="journal article" date="2014" name="PLoS ONE">
        <title>The genome and linkage map of the northern pike (Esox lucius): conserved synteny revealed between the salmonid sister group and the Neoteleostei.</title>
        <authorList>
            <person name="Rondeau E.B."/>
            <person name="Minkley D.R."/>
            <person name="Leong J.S."/>
            <person name="Messmer A.M."/>
            <person name="Jantzen J.R."/>
            <person name="von Schalburg K.R."/>
            <person name="Lemon C."/>
            <person name="Bird N.H."/>
            <person name="Koop B.F."/>
        </authorList>
    </citation>
    <scope>NUCLEOTIDE SEQUENCE</scope>
</reference>
<evidence type="ECO:0000256" key="2">
    <source>
        <dbReference type="ARBA" id="ARBA00022801"/>
    </source>
</evidence>
<dbReference type="SMART" id="SM00020">
    <property type="entry name" value="Tryp_SPc"/>
    <property type="match status" value="1"/>
</dbReference>
<reference evidence="8" key="4">
    <citation type="submission" date="2025-09" db="UniProtKB">
        <authorList>
            <consortium name="Ensembl"/>
        </authorList>
    </citation>
    <scope>IDENTIFICATION</scope>
</reference>
<dbReference type="Gene3D" id="2.40.10.10">
    <property type="entry name" value="Trypsin-like serine proteases"/>
    <property type="match status" value="3"/>
</dbReference>
<dbReference type="InterPro" id="IPR001314">
    <property type="entry name" value="Peptidase_S1A"/>
</dbReference>
<dbReference type="CDD" id="cd00190">
    <property type="entry name" value="Tryp_SPc"/>
    <property type="match status" value="1"/>
</dbReference>
<dbReference type="InParanoid" id="A0A3P8YP82"/>
<dbReference type="Ensembl" id="ENSELUT00000040568.3">
    <property type="protein sequence ID" value="ENSELUP00000018401.3"/>
    <property type="gene ID" value="ENSELUG00000017902.3"/>
</dbReference>
<dbReference type="PRINTS" id="PR00722">
    <property type="entry name" value="CHYMOTRYPSIN"/>
</dbReference>
<dbReference type="InterPro" id="IPR001254">
    <property type="entry name" value="Trypsin_dom"/>
</dbReference>
<sequence length="462" mass="51792">NNHRNSPSSSHHWSPSNSYLFLFECFSSPLKIRTKKSVRKHCYFAFSLKSTLSPVFCSCRLLSVSEFWAPVFCSGIGCGEPEPLQNGNVILISGSQNQHGSLLQYHCNEPFYSLPKGAKVNYTCSLDGKWKDEQNNSLIPQCIPVCGRPTVYPTGFGRIIGGKDAPLGSFPWQVLITDPHKGGGIVIGDYWIMTAAHVLHGNTRQRVKVYVGVKNLENLSESLEVASVFLHPNYNDSEKNYDHDIALIHVKNSISFNTEVMPLCLPTKDSKYTTGKNGYVSGFGLKEEDMYTNNLMYAQVPVVDQETCRKAIEKVDNTSNTPRLTDNMFCAGKPEGGMDSCQGDSGGPYILSEAGQFWAAGIVSWGFGCGQPGKYGVYTRVTNYIDWINKTIEEEEQRTSEKQSKQYSCRGCLCLCAFVQLNNYFWPQRHPGKHSDEMRRCHETLSQLVQSMRVTELAERKK</sequence>
<gene>
    <name evidence="8" type="primary">TXNRD3</name>
</gene>
<evidence type="ECO:0000313" key="9">
    <source>
        <dbReference type="Proteomes" id="UP000265140"/>
    </source>
</evidence>
<comment type="caution">
    <text evidence="5">Lacks conserved residue(s) required for the propagation of feature annotation.</text>
</comment>
<dbReference type="SUPFAM" id="SSF57535">
    <property type="entry name" value="Complement control module/SCR domain"/>
    <property type="match status" value="1"/>
</dbReference>
<evidence type="ECO:0000256" key="4">
    <source>
        <dbReference type="ARBA" id="ARBA00023157"/>
    </source>
</evidence>
<feature type="domain" description="Peptidase S1" evidence="6">
    <location>
        <begin position="159"/>
        <end position="393"/>
    </location>
</feature>
<keyword evidence="2" id="KW-0378">Hydrolase</keyword>
<protein>
    <recommendedName>
        <fullName evidence="10">Complement component 1, s subcomponent</fullName>
    </recommendedName>
</protein>
<dbReference type="FunFam" id="2.40.10.10:FF:000003">
    <property type="entry name" value="Transmembrane serine protease 3"/>
    <property type="match status" value="1"/>
</dbReference>
<evidence type="ECO:0000313" key="8">
    <source>
        <dbReference type="Ensembl" id="ENSELUP00000018401.3"/>
    </source>
</evidence>
<feature type="domain" description="Sushi" evidence="7">
    <location>
        <begin position="76"/>
        <end position="144"/>
    </location>
</feature>
<dbReference type="Gene3D" id="2.10.70.10">
    <property type="entry name" value="Complement Module, domain 1"/>
    <property type="match status" value="1"/>
</dbReference>
<evidence type="ECO:0000256" key="3">
    <source>
        <dbReference type="ARBA" id="ARBA00022825"/>
    </source>
</evidence>
<evidence type="ECO:0000259" key="6">
    <source>
        <dbReference type="PROSITE" id="PS50240"/>
    </source>
</evidence>
<dbReference type="GeneTree" id="ENSGT00940000157473"/>
<dbReference type="Bgee" id="ENSELUG00000017902">
    <property type="expression patterns" value="Expressed in liver and 1 other cell type or tissue"/>
</dbReference>
<dbReference type="InterPro" id="IPR033116">
    <property type="entry name" value="TRYPSIN_SER"/>
</dbReference>
<evidence type="ECO:0000256" key="5">
    <source>
        <dbReference type="PROSITE-ProRule" id="PRU00302"/>
    </source>
</evidence>
<dbReference type="CDD" id="cd00033">
    <property type="entry name" value="CCP"/>
    <property type="match status" value="1"/>
</dbReference>
<dbReference type="FunFam" id="2.10.70.10:FF:000016">
    <property type="entry name" value="Mannan-binding lectin serine protease 1"/>
    <property type="match status" value="1"/>
</dbReference>
<dbReference type="InterPro" id="IPR000436">
    <property type="entry name" value="Sushi_SCR_CCP_dom"/>
</dbReference>
<evidence type="ECO:0000259" key="7">
    <source>
        <dbReference type="PROSITE" id="PS50923"/>
    </source>
</evidence>
<keyword evidence="3" id="KW-0720">Serine protease</keyword>
<name>A0A3P8YP82_ESOLU</name>
<dbReference type="Pfam" id="PF00084">
    <property type="entry name" value="Sushi"/>
    <property type="match status" value="1"/>
</dbReference>
<proteinExistence type="predicted"/>
<dbReference type="AlphaFoldDB" id="A0A3P8YP82"/>
<dbReference type="Pfam" id="PF00089">
    <property type="entry name" value="Trypsin"/>
    <property type="match status" value="1"/>
</dbReference>
<dbReference type="InterPro" id="IPR035976">
    <property type="entry name" value="Sushi/SCR/CCP_sf"/>
</dbReference>